<dbReference type="RefSeq" id="YP_010649713.1">
    <property type="nucleotide sequence ID" value="NC_070772.1"/>
</dbReference>
<evidence type="ECO:0000313" key="3">
    <source>
        <dbReference type="Proteomes" id="UP000500903"/>
    </source>
</evidence>
<dbReference type="GeneID" id="77925273"/>
<protein>
    <submittedName>
        <fullName evidence="2">TMhelix containing protein</fullName>
    </submittedName>
</protein>
<dbReference type="KEGG" id="vg:77925273"/>
<dbReference type="Proteomes" id="UP000500903">
    <property type="component" value="Segment"/>
</dbReference>
<keyword evidence="1" id="KW-0472">Membrane</keyword>
<dbReference type="NCBIfam" id="NF040662">
    <property type="entry name" value="attach_TipJ_rel"/>
    <property type="match status" value="1"/>
</dbReference>
<proteinExistence type="predicted"/>
<keyword evidence="1" id="KW-1133">Transmembrane helix</keyword>
<sequence>MVEIRHVTDAASKEFDTYKCERLADFLRHLKSFCASNEDLASLRFFKGDILGEEIDTECGSFIDISDGLIVAIDDRTIPRAGLPAIVYYVATAVIAAVAAIALAPTPETPSIPSSKQTSATNRLAEATNEPRINERIDDIFGKVAKHTPPLWQVPYRIGVDNQEVEVNLVCIGRGKYEHQDSRVFDGDTVVGRIPNASVNFYGPNTYPGNGAPYHIIGDQINEKIGIYRQPNDLNPSELLPPNDLDVNAITWRITTTDNGDGTYSVEFFGSNAESEGVDFTEFFEVGDQIDIRDIYYTQNTGSITLYYITSGPQSKSFQTATQTDLSGVQTADAVTSDRFTFTTSNSEWAGLSNYTPIQVLRDCKNRYQPTDPNYVEFITLDPEISNDIYYTRDDEFTNSRLDVKVVNQYPSVGVITNNLVGPVTINSNVDEVIINCTSASGFFKLFENSEISIAAEVEAIYDQLDSNGNVIPGTEVRVPLVYESNQGNLRFSVYQTYRLDFSGISNDVRLYMRRTTNRDKRSNISNVDKIEWSSVYTYEPIPEGWDSGDVTLAHWYSPSNTQSQLQKQRKLNLDVTRKITQYLGNGSFGPKEDYATDDFSQIIIHTALDPYCGRLDLEQINADGLIATRDAIVSYFGDEEMIKFGYDFDDIQMAYDDMFIMICDVVNCIPYTQNGIYDAFFERKQDESTIQITHRNKIPDTETVEDIFESKYDGIELTFRSNESGIEETISIPDDGASTNPQSITLYGCTTEIQAYRKALRLYNKQIYHTRNVEFGVDEFGRMIVPGQRVDSPDGTRFVHHKGNSDGYRIYDGEVVEFSGLNVELSQPVDFTEGEDHYIQFTTLTGENSELILCTPGGDEFNVILSSPPIDSLYDGYDRDKTKFTFCSEQKRDSIALIPKIIETNIDNGKEVNTISFINYDYRYYQGDTETL</sequence>
<organism evidence="2 3">
    <name type="scientific">Vibrio phage Seahorse</name>
    <dbReference type="NCBI Taxonomy" id="2662136"/>
    <lineage>
        <taxon>Viruses</taxon>
        <taxon>Duplodnaviria</taxon>
        <taxon>Heunggongvirae</taxon>
        <taxon>Uroviricota</taxon>
        <taxon>Caudoviricetes</taxon>
        <taxon>Seahorsevirus</taxon>
        <taxon>Seahorsevirus seahorse</taxon>
    </lineage>
</organism>
<feature type="transmembrane region" description="Helical" evidence="1">
    <location>
        <begin position="86"/>
        <end position="104"/>
    </location>
</feature>
<keyword evidence="3" id="KW-1185">Reference proteome</keyword>
<name>A0A6B7SEC7_9CAUD</name>
<evidence type="ECO:0000256" key="1">
    <source>
        <dbReference type="SAM" id="Phobius"/>
    </source>
</evidence>
<reference evidence="2 3" key="1">
    <citation type="journal article" date="2020" name="Sci. Rep.">
        <title>A novel vibriophage exhibits inhibitory activity against host protein synthesis machinery.</title>
        <authorList>
            <person name="Thammatinna K."/>
            <person name="Egan M.E."/>
            <person name="Htoo H.H."/>
            <person name="Khanna K."/>
            <person name="Sugie J."/>
            <person name="Nideffer J.F."/>
            <person name="Villa E."/>
            <person name="Tassanakajon A."/>
            <person name="Pogliano J."/>
            <person name="Nonejuie P."/>
            <person name="Chaikeeratisak V."/>
        </authorList>
    </citation>
    <scope>NUCLEOTIDE SEQUENCE [LARGE SCALE GENOMIC DNA]</scope>
</reference>
<keyword evidence="1" id="KW-0812">Transmembrane</keyword>
<dbReference type="EMBL" id="MN512538">
    <property type="protein sequence ID" value="QGF21014.1"/>
    <property type="molecule type" value="Genomic_DNA"/>
</dbReference>
<evidence type="ECO:0000313" key="2">
    <source>
        <dbReference type="EMBL" id="QGF21014.1"/>
    </source>
</evidence>
<accession>A0A6B7SEC7</accession>